<dbReference type="InterPro" id="IPR001253">
    <property type="entry name" value="TIF_eIF-1A"/>
</dbReference>
<dbReference type="GO" id="GO:0003743">
    <property type="term" value="F:translation initiation factor activity"/>
    <property type="evidence" value="ECO:0007669"/>
    <property type="project" value="UniProtKB-UniRule"/>
</dbReference>
<keyword evidence="4" id="KW-1185">Reference proteome</keyword>
<dbReference type="Proteomes" id="UP001418222">
    <property type="component" value="Unassembled WGS sequence"/>
</dbReference>
<evidence type="ECO:0000313" key="4">
    <source>
        <dbReference type="Proteomes" id="UP001418222"/>
    </source>
</evidence>
<evidence type="ECO:0000259" key="2">
    <source>
        <dbReference type="PROSITE" id="PS50832"/>
    </source>
</evidence>
<gene>
    <name evidence="3" type="ORF">KSP39_PZI018785</name>
</gene>
<dbReference type="InterPro" id="IPR006196">
    <property type="entry name" value="RNA-binding_domain_S1_IF1"/>
</dbReference>
<evidence type="ECO:0000256" key="1">
    <source>
        <dbReference type="PROSITE-ProRule" id="PRU00181"/>
    </source>
</evidence>
<dbReference type="SUPFAM" id="SSF50249">
    <property type="entry name" value="Nucleic acid-binding proteins"/>
    <property type="match status" value="1"/>
</dbReference>
<dbReference type="PANTHER" id="PTHR21668">
    <property type="entry name" value="EIF-1A"/>
    <property type="match status" value="1"/>
</dbReference>
<keyword evidence="1" id="KW-0648">Protein biosynthesis</keyword>
<organism evidence="3 4">
    <name type="scientific">Platanthera zijinensis</name>
    <dbReference type="NCBI Taxonomy" id="2320716"/>
    <lineage>
        <taxon>Eukaryota</taxon>
        <taxon>Viridiplantae</taxon>
        <taxon>Streptophyta</taxon>
        <taxon>Embryophyta</taxon>
        <taxon>Tracheophyta</taxon>
        <taxon>Spermatophyta</taxon>
        <taxon>Magnoliopsida</taxon>
        <taxon>Liliopsida</taxon>
        <taxon>Asparagales</taxon>
        <taxon>Orchidaceae</taxon>
        <taxon>Orchidoideae</taxon>
        <taxon>Orchideae</taxon>
        <taxon>Orchidinae</taxon>
        <taxon>Platanthera</taxon>
    </lineage>
</organism>
<accession>A0AAP0B3L9</accession>
<dbReference type="SMART" id="SM00652">
    <property type="entry name" value="eIF1a"/>
    <property type="match status" value="1"/>
</dbReference>
<dbReference type="AlphaFoldDB" id="A0AAP0B3L9"/>
<name>A0AAP0B3L9_9ASPA</name>
<reference evidence="3 4" key="1">
    <citation type="journal article" date="2022" name="Nat. Plants">
        <title>Genomes of leafy and leafless Platanthera orchids illuminate the evolution of mycoheterotrophy.</title>
        <authorList>
            <person name="Li M.H."/>
            <person name="Liu K.W."/>
            <person name="Li Z."/>
            <person name="Lu H.C."/>
            <person name="Ye Q.L."/>
            <person name="Zhang D."/>
            <person name="Wang J.Y."/>
            <person name="Li Y.F."/>
            <person name="Zhong Z.M."/>
            <person name="Liu X."/>
            <person name="Yu X."/>
            <person name="Liu D.K."/>
            <person name="Tu X.D."/>
            <person name="Liu B."/>
            <person name="Hao Y."/>
            <person name="Liao X.Y."/>
            <person name="Jiang Y.T."/>
            <person name="Sun W.H."/>
            <person name="Chen J."/>
            <person name="Chen Y.Q."/>
            <person name="Ai Y."/>
            <person name="Zhai J.W."/>
            <person name="Wu S.S."/>
            <person name="Zhou Z."/>
            <person name="Hsiao Y.Y."/>
            <person name="Wu W.L."/>
            <person name="Chen Y.Y."/>
            <person name="Lin Y.F."/>
            <person name="Hsu J.L."/>
            <person name="Li C.Y."/>
            <person name="Wang Z.W."/>
            <person name="Zhao X."/>
            <person name="Zhong W.Y."/>
            <person name="Ma X.K."/>
            <person name="Ma L."/>
            <person name="Huang J."/>
            <person name="Chen G.Z."/>
            <person name="Huang M.Z."/>
            <person name="Huang L."/>
            <person name="Peng D.H."/>
            <person name="Luo Y.B."/>
            <person name="Zou S.Q."/>
            <person name="Chen S.P."/>
            <person name="Lan S."/>
            <person name="Tsai W.C."/>
            <person name="Van de Peer Y."/>
            <person name="Liu Z.J."/>
        </authorList>
    </citation>
    <scope>NUCLEOTIDE SEQUENCE [LARGE SCALE GENOMIC DNA]</scope>
    <source>
        <strain evidence="3">Lor287</strain>
    </source>
</reference>
<comment type="caution">
    <text evidence="3">The sequence shown here is derived from an EMBL/GenBank/DDBJ whole genome shotgun (WGS) entry which is preliminary data.</text>
</comment>
<proteinExistence type="predicted"/>
<feature type="domain" description="S1-like" evidence="2">
    <location>
        <begin position="30"/>
        <end position="104"/>
    </location>
</feature>
<dbReference type="PROSITE" id="PS50832">
    <property type="entry name" value="S1_IF1_TYPE"/>
    <property type="match status" value="1"/>
</dbReference>
<dbReference type="Pfam" id="PF01176">
    <property type="entry name" value="eIF-1a"/>
    <property type="match status" value="1"/>
</dbReference>
<dbReference type="Gene3D" id="2.40.50.140">
    <property type="entry name" value="Nucleic acid-binding proteins"/>
    <property type="match status" value="1"/>
</dbReference>
<sequence length="115" mass="13376">MREKTFREGSLWEYAQVLRNRHCGQEYAHTRKNVCIRHCGQEYAQVLCMLSNGWCEAMCIDDTKRLCHIRGKMLKKVWMAAGNIVLVGLCEYQDDKADVILKYMPDEALLLKAYG</sequence>
<dbReference type="GO" id="GO:0003723">
    <property type="term" value="F:RNA binding"/>
    <property type="evidence" value="ECO:0007669"/>
    <property type="project" value="InterPro"/>
</dbReference>
<protein>
    <recommendedName>
        <fullName evidence="2">S1-like domain-containing protein</fullName>
    </recommendedName>
</protein>
<dbReference type="EMBL" id="JBBWWQ010000016">
    <property type="protein sequence ID" value="KAK8926301.1"/>
    <property type="molecule type" value="Genomic_DNA"/>
</dbReference>
<evidence type="ECO:0000313" key="3">
    <source>
        <dbReference type="EMBL" id="KAK8926301.1"/>
    </source>
</evidence>
<dbReference type="CDD" id="cd05793">
    <property type="entry name" value="S1_IF1A"/>
    <property type="match status" value="1"/>
</dbReference>
<keyword evidence="1" id="KW-0396">Initiation factor</keyword>
<dbReference type="InterPro" id="IPR012340">
    <property type="entry name" value="NA-bd_OB-fold"/>
</dbReference>